<dbReference type="Proteomes" id="UP000676336">
    <property type="component" value="Unassembled WGS sequence"/>
</dbReference>
<reference evidence="2" key="1">
    <citation type="submission" date="2021-02" db="EMBL/GenBank/DDBJ databases">
        <authorList>
            <person name="Nowell W R."/>
        </authorList>
    </citation>
    <scope>NUCLEOTIDE SEQUENCE</scope>
</reference>
<evidence type="ECO:0000313" key="3">
    <source>
        <dbReference type="Proteomes" id="UP000676336"/>
    </source>
</evidence>
<sequence>MTRGTSKGGRYGGKQSPTHHSSDGQDGTSESSVDKLLP</sequence>
<evidence type="ECO:0000313" key="2">
    <source>
        <dbReference type="EMBL" id="CAF4946364.1"/>
    </source>
</evidence>
<feature type="compositionally biased region" description="Gly residues" evidence="1">
    <location>
        <begin position="1"/>
        <end position="12"/>
    </location>
</feature>
<organism evidence="2 3">
    <name type="scientific">Rotaria magnacalcarata</name>
    <dbReference type="NCBI Taxonomy" id="392030"/>
    <lineage>
        <taxon>Eukaryota</taxon>
        <taxon>Metazoa</taxon>
        <taxon>Spiralia</taxon>
        <taxon>Gnathifera</taxon>
        <taxon>Rotifera</taxon>
        <taxon>Eurotatoria</taxon>
        <taxon>Bdelloidea</taxon>
        <taxon>Philodinida</taxon>
        <taxon>Philodinidae</taxon>
        <taxon>Rotaria</taxon>
    </lineage>
</organism>
<feature type="region of interest" description="Disordered" evidence="1">
    <location>
        <begin position="1"/>
        <end position="38"/>
    </location>
</feature>
<dbReference type="AlphaFoldDB" id="A0A8S3D3W3"/>
<evidence type="ECO:0000256" key="1">
    <source>
        <dbReference type="SAM" id="MobiDB-lite"/>
    </source>
</evidence>
<accession>A0A8S3D3W3</accession>
<protein>
    <submittedName>
        <fullName evidence="2">Uncharacterized protein</fullName>
    </submittedName>
</protein>
<proteinExistence type="predicted"/>
<gene>
    <name evidence="2" type="ORF">SMN809_LOCUS53893</name>
</gene>
<comment type="caution">
    <text evidence="2">The sequence shown here is derived from an EMBL/GenBank/DDBJ whole genome shotgun (WGS) entry which is preliminary data.</text>
</comment>
<dbReference type="EMBL" id="CAJOBI010186586">
    <property type="protein sequence ID" value="CAF4946364.1"/>
    <property type="molecule type" value="Genomic_DNA"/>
</dbReference>
<feature type="compositionally biased region" description="Polar residues" evidence="1">
    <location>
        <begin position="15"/>
        <end position="31"/>
    </location>
</feature>
<name>A0A8S3D3W3_9BILA</name>
<feature type="non-terminal residue" evidence="2">
    <location>
        <position position="38"/>
    </location>
</feature>